<feature type="transmembrane region" description="Helical" evidence="1">
    <location>
        <begin position="51"/>
        <end position="68"/>
    </location>
</feature>
<dbReference type="Proteomes" id="UP000225740">
    <property type="component" value="Unassembled WGS sequence"/>
</dbReference>
<keyword evidence="3" id="KW-1185">Reference proteome</keyword>
<dbReference type="GeneID" id="90609474"/>
<keyword evidence="1" id="KW-0472">Membrane</keyword>
<evidence type="ECO:0000256" key="1">
    <source>
        <dbReference type="SAM" id="Phobius"/>
    </source>
</evidence>
<name>A0A2G1W656_9BACT</name>
<feature type="transmembrane region" description="Helical" evidence="1">
    <location>
        <begin position="74"/>
        <end position="92"/>
    </location>
</feature>
<organism evidence="2 3">
    <name type="scientific">Rhodopirellula bahusiensis</name>
    <dbReference type="NCBI Taxonomy" id="2014065"/>
    <lineage>
        <taxon>Bacteria</taxon>
        <taxon>Pseudomonadati</taxon>
        <taxon>Planctomycetota</taxon>
        <taxon>Planctomycetia</taxon>
        <taxon>Pirellulales</taxon>
        <taxon>Pirellulaceae</taxon>
        <taxon>Rhodopirellula</taxon>
    </lineage>
</organism>
<keyword evidence="1" id="KW-0812">Transmembrane</keyword>
<sequence>MNDESNNSESASRADLVGVLKEFPLTYEQHQVLHKPGIEILVHRILRKRHWFTVSLAVLASACFALAIRGLVFGFVYSLWLVTGVVLGYWAYRRVNRSRALLTAYQRYEESRLERADESISLGDALRLSFSLDYDEHQAIHQRDDQLVADRMIDRFNKNSAGLALGGAGISLITWNRVGLHALPFIVVMVAAVGVCCLWNWLQTQRVKTIVEQHSDTTIASQQDPLQSLREASIADDEEEQAAVSKSRQTTC</sequence>
<dbReference type="RefSeq" id="WP_099261643.1">
    <property type="nucleotide sequence ID" value="NZ_NIZW01000011.1"/>
</dbReference>
<reference evidence="2 3" key="1">
    <citation type="submission" date="2017-06" db="EMBL/GenBank/DDBJ databases">
        <title>Description of Rhodopirellula bahusiensis sp. nov.</title>
        <authorList>
            <person name="Kizina J."/>
            <person name="Harder J."/>
        </authorList>
    </citation>
    <scope>NUCLEOTIDE SEQUENCE [LARGE SCALE GENOMIC DNA]</scope>
    <source>
        <strain evidence="2 3">SWK21</strain>
    </source>
</reference>
<proteinExistence type="predicted"/>
<evidence type="ECO:0000313" key="2">
    <source>
        <dbReference type="EMBL" id="PHQ34508.1"/>
    </source>
</evidence>
<feature type="transmembrane region" description="Helical" evidence="1">
    <location>
        <begin position="182"/>
        <end position="202"/>
    </location>
</feature>
<dbReference type="OrthoDB" id="291092at2"/>
<dbReference type="AlphaFoldDB" id="A0A2G1W656"/>
<dbReference type="EMBL" id="NIZW01000011">
    <property type="protein sequence ID" value="PHQ34508.1"/>
    <property type="molecule type" value="Genomic_DNA"/>
</dbReference>
<accession>A0A2G1W656</accession>
<feature type="transmembrane region" description="Helical" evidence="1">
    <location>
        <begin position="160"/>
        <end position="176"/>
    </location>
</feature>
<comment type="caution">
    <text evidence="2">The sequence shown here is derived from an EMBL/GenBank/DDBJ whole genome shotgun (WGS) entry which is preliminary data.</text>
</comment>
<gene>
    <name evidence="2" type="ORF">CEE69_15470</name>
</gene>
<protein>
    <submittedName>
        <fullName evidence="2">Uncharacterized protein</fullName>
    </submittedName>
</protein>
<evidence type="ECO:0000313" key="3">
    <source>
        <dbReference type="Proteomes" id="UP000225740"/>
    </source>
</evidence>
<keyword evidence="1" id="KW-1133">Transmembrane helix</keyword>